<comment type="caution">
    <text evidence="2">The sequence shown here is derived from an EMBL/GenBank/DDBJ whole genome shotgun (WGS) entry which is preliminary data.</text>
</comment>
<reference evidence="2 3" key="2">
    <citation type="submission" date="2013-04" db="EMBL/GenBank/DDBJ databases">
        <title>Comparative genomics of 12 strains of Erwinia amylovora identifies a pan-genome with a large conserved core and provides insights into host specificity.</title>
        <authorList>
            <person name="Mann R.A."/>
            <person name="Smits T.H.M."/>
            <person name="Buehlmann A."/>
            <person name="Blom J."/>
            <person name="Goesmann A."/>
            <person name="Frey J.E."/>
            <person name="Plummer K.M."/>
            <person name="Beer S.V."/>
            <person name="Luck J."/>
            <person name="Duffy B."/>
            <person name="Rodoni B."/>
        </authorList>
    </citation>
    <scope>NUCLEOTIDE SEQUENCE [LARGE SCALE GENOMIC DNA]</scope>
    <source>
        <strain evidence="3">CFBP 1232</strain>
    </source>
</reference>
<keyword evidence="1" id="KW-0812">Transmembrane</keyword>
<accession>A0A831ERE2</accession>
<protein>
    <submittedName>
        <fullName evidence="2">Uncharacterized protein</fullName>
    </submittedName>
</protein>
<gene>
    <name evidence="2" type="ORF">BN437_2416</name>
</gene>
<keyword evidence="1" id="KW-0472">Membrane</keyword>
<keyword evidence="1" id="KW-1133">Transmembrane helix</keyword>
<evidence type="ECO:0000256" key="1">
    <source>
        <dbReference type="SAM" id="Phobius"/>
    </source>
</evidence>
<dbReference type="Proteomes" id="UP000013111">
    <property type="component" value="Unassembled WGS sequence"/>
</dbReference>
<reference evidence="2 3" key="1">
    <citation type="submission" date="2012-11" db="EMBL/GenBank/DDBJ databases">
        <authorList>
            <person name="Linke B."/>
        </authorList>
    </citation>
    <scope>NUCLEOTIDE SEQUENCE [LARGE SCALE GENOMIC DNA]</scope>
    <source>
        <strain evidence="3">CFBP 1232</strain>
    </source>
</reference>
<sequence>MVPQDEDGPVGPLLTLIGAVQAFHAGMLVMLIARKDNHSNCYH</sequence>
<dbReference type="AlphaFoldDB" id="A0A831ERE2"/>
<proteinExistence type="predicted"/>
<dbReference type="EMBL" id="CAPB01000024">
    <property type="protein sequence ID" value="CCO94334.1"/>
    <property type="molecule type" value="Genomic_DNA"/>
</dbReference>
<evidence type="ECO:0000313" key="2">
    <source>
        <dbReference type="EMBL" id="CCO94334.1"/>
    </source>
</evidence>
<evidence type="ECO:0000313" key="3">
    <source>
        <dbReference type="Proteomes" id="UP000013111"/>
    </source>
</evidence>
<organism evidence="2 3">
    <name type="scientific">Erwinia amylovora NBRC 12687 = CFBP 1232</name>
    <dbReference type="NCBI Taxonomy" id="1219359"/>
    <lineage>
        <taxon>Bacteria</taxon>
        <taxon>Pseudomonadati</taxon>
        <taxon>Pseudomonadota</taxon>
        <taxon>Gammaproteobacteria</taxon>
        <taxon>Enterobacterales</taxon>
        <taxon>Erwiniaceae</taxon>
        <taxon>Erwinia</taxon>
    </lineage>
</organism>
<name>A0A831ERE2_ERWAM</name>
<feature type="transmembrane region" description="Helical" evidence="1">
    <location>
        <begin position="12"/>
        <end position="33"/>
    </location>
</feature>